<reference evidence="2" key="1">
    <citation type="journal article" date="2023" name="Front. Plant Sci.">
        <title>Chromosomal-level genome assembly of Melastoma candidum provides insights into trichome evolution.</title>
        <authorList>
            <person name="Zhong Y."/>
            <person name="Wu W."/>
            <person name="Sun C."/>
            <person name="Zou P."/>
            <person name="Liu Y."/>
            <person name="Dai S."/>
            <person name="Zhou R."/>
        </authorList>
    </citation>
    <scope>NUCLEOTIDE SEQUENCE [LARGE SCALE GENOMIC DNA]</scope>
</reference>
<protein>
    <submittedName>
        <fullName evidence="1">Uncharacterized protein</fullName>
    </submittedName>
</protein>
<evidence type="ECO:0000313" key="2">
    <source>
        <dbReference type="Proteomes" id="UP001057402"/>
    </source>
</evidence>
<gene>
    <name evidence="1" type="ORF">MLD38_011550</name>
</gene>
<dbReference type="EMBL" id="CM042883">
    <property type="protein sequence ID" value="KAI4373423.1"/>
    <property type="molecule type" value="Genomic_DNA"/>
</dbReference>
<organism evidence="1 2">
    <name type="scientific">Melastoma candidum</name>
    <dbReference type="NCBI Taxonomy" id="119954"/>
    <lineage>
        <taxon>Eukaryota</taxon>
        <taxon>Viridiplantae</taxon>
        <taxon>Streptophyta</taxon>
        <taxon>Embryophyta</taxon>
        <taxon>Tracheophyta</taxon>
        <taxon>Spermatophyta</taxon>
        <taxon>Magnoliopsida</taxon>
        <taxon>eudicotyledons</taxon>
        <taxon>Gunneridae</taxon>
        <taxon>Pentapetalae</taxon>
        <taxon>rosids</taxon>
        <taxon>malvids</taxon>
        <taxon>Myrtales</taxon>
        <taxon>Melastomataceae</taxon>
        <taxon>Melastomatoideae</taxon>
        <taxon>Melastomateae</taxon>
        <taxon>Melastoma</taxon>
    </lineage>
</organism>
<name>A0ACB9R3F7_9MYRT</name>
<accession>A0ACB9R3F7</accession>
<keyword evidence="2" id="KW-1185">Reference proteome</keyword>
<dbReference type="Proteomes" id="UP001057402">
    <property type="component" value="Chromosome 4"/>
</dbReference>
<sequence length="411" mass="46181">MEVSWWRRMWRVRRRIRGGRRSPGRGAIWRELRSERLVLDMEALMSKVFDAVSSVKRAYMALQDAHNPWDPDRMRVADVFLVGQLRRLGVLRERNQKSVTCQGGSGGGGGVGVGGLGGAGLGVREVVAPYEAVAEDLRRQVKAWEAEVESLKEKLRCLAGGSDGGGKKGRKLAFGAGHVAVSPSPELFKATMGQSPRNSQVFHIPRHFPHAVCALGHCPCGQVDRIRRPYKHLQEHFDHRSSHAKYALQSYACHKFFKGFNHETFYMDGSLSSLLNPKQHRRECFTQFRDMKSMDPVELLGVLPSCQFGKFCSKKYLSIVHPRMEESFFGNSEHHRQVSQGNHSRTQFYKEFLGGAEFHPEYMESVVRFFGGLVPAGHVFGFPVSPGFRLGSSNGNTKSVIMARVYLVSRS</sequence>
<proteinExistence type="predicted"/>
<comment type="caution">
    <text evidence="1">The sequence shown here is derived from an EMBL/GenBank/DDBJ whole genome shotgun (WGS) entry which is preliminary data.</text>
</comment>
<evidence type="ECO:0000313" key="1">
    <source>
        <dbReference type="EMBL" id="KAI4373423.1"/>
    </source>
</evidence>